<proteinExistence type="predicted"/>
<name>A0ACC1MJY6_9HYPO</name>
<keyword evidence="2" id="KW-1185">Reference proteome</keyword>
<dbReference type="Proteomes" id="UP001143910">
    <property type="component" value="Unassembled WGS sequence"/>
</dbReference>
<dbReference type="EMBL" id="JANJQO010002451">
    <property type="protein sequence ID" value="KAJ2966964.1"/>
    <property type="molecule type" value="Genomic_DNA"/>
</dbReference>
<gene>
    <name evidence="1" type="ORF">NQ176_g9899</name>
</gene>
<organism evidence="1 2">
    <name type="scientific">Zarea fungicola</name>
    <dbReference type="NCBI Taxonomy" id="93591"/>
    <lineage>
        <taxon>Eukaryota</taxon>
        <taxon>Fungi</taxon>
        <taxon>Dikarya</taxon>
        <taxon>Ascomycota</taxon>
        <taxon>Pezizomycotina</taxon>
        <taxon>Sordariomycetes</taxon>
        <taxon>Hypocreomycetidae</taxon>
        <taxon>Hypocreales</taxon>
        <taxon>Cordycipitaceae</taxon>
        <taxon>Zarea</taxon>
    </lineage>
</organism>
<protein>
    <submittedName>
        <fullName evidence="1">Uncharacterized protein</fullName>
    </submittedName>
</protein>
<accession>A0ACC1MJY6</accession>
<evidence type="ECO:0000313" key="2">
    <source>
        <dbReference type="Proteomes" id="UP001143910"/>
    </source>
</evidence>
<comment type="caution">
    <text evidence="1">The sequence shown here is derived from an EMBL/GenBank/DDBJ whole genome shotgun (WGS) entry which is preliminary data.</text>
</comment>
<sequence length="305" mass="34342">MDEARRNRRQGSNGHQKFSAGRHKAKHGSAEWAKKRTRSINRMMSRNTDIPANLRNDMERELAAHKTTIADKSFHRRRSAMITKYHMVRFFERKKATRLVKQLKRKLSEAADDDERTKLQADLHIAQVDEAYTMHHPHAETYISLYGNAKKDAVGEAGDNGDDDDDDKKTPAAKAALAAERPPMWKVVESTMEEGIEALNRLRERRSANGDDADGAEAAGAKQSHQRNPKSAPQRERMANVIAKQDQVKDRGNPKSAGASAASSGQKREGGKPGQLNRRERRRIMRETMAASADKEDEEGGFFEM</sequence>
<evidence type="ECO:0000313" key="1">
    <source>
        <dbReference type="EMBL" id="KAJ2966964.1"/>
    </source>
</evidence>
<reference evidence="1" key="1">
    <citation type="submission" date="2022-08" db="EMBL/GenBank/DDBJ databases">
        <title>Genome Sequence of Lecanicillium fungicola.</title>
        <authorList>
            <person name="Buettner E."/>
        </authorList>
    </citation>
    <scope>NUCLEOTIDE SEQUENCE</scope>
    <source>
        <strain evidence="1">Babe33</strain>
    </source>
</reference>